<keyword evidence="1" id="KW-0732">Signal</keyword>
<dbReference type="AlphaFoldDB" id="A0A2S0VR62"/>
<evidence type="ECO:0000256" key="1">
    <source>
        <dbReference type="SAM" id="SignalP"/>
    </source>
</evidence>
<dbReference type="EMBL" id="CP026604">
    <property type="protein sequence ID" value="AWB66707.1"/>
    <property type="molecule type" value="Genomic_DNA"/>
</dbReference>
<reference evidence="2 3" key="1">
    <citation type="submission" date="2018-01" db="EMBL/GenBank/DDBJ databases">
        <title>Genome sequence of a Cantenovulum-like bacteria.</title>
        <authorList>
            <person name="Tan W.R."/>
            <person name="Lau N.-S."/>
            <person name="Go F."/>
            <person name="Amirul A.-A.A."/>
        </authorList>
    </citation>
    <scope>NUCLEOTIDE SEQUENCE [LARGE SCALE GENOMIC DNA]</scope>
    <source>
        <strain evidence="2 3">CCB-QB4</strain>
    </source>
</reference>
<dbReference type="GO" id="GO:0032259">
    <property type="term" value="P:methylation"/>
    <property type="evidence" value="ECO:0007669"/>
    <property type="project" value="UniProtKB-KW"/>
</dbReference>
<organism evidence="2 3">
    <name type="scientific">Saccharobesus litoralis</name>
    <dbReference type="NCBI Taxonomy" id="2172099"/>
    <lineage>
        <taxon>Bacteria</taxon>
        <taxon>Pseudomonadati</taxon>
        <taxon>Pseudomonadota</taxon>
        <taxon>Gammaproteobacteria</taxon>
        <taxon>Alteromonadales</taxon>
        <taxon>Alteromonadaceae</taxon>
        <taxon>Saccharobesus</taxon>
    </lineage>
</organism>
<feature type="chain" id="PRO_5015453142" evidence="1">
    <location>
        <begin position="30"/>
        <end position="285"/>
    </location>
</feature>
<dbReference type="SUPFAM" id="SSF53335">
    <property type="entry name" value="S-adenosyl-L-methionine-dependent methyltransferases"/>
    <property type="match status" value="1"/>
</dbReference>
<dbReference type="InterPro" id="IPR016980">
    <property type="entry name" value="S-AdoMet-dep_MeTrfase_Alr7345"/>
</dbReference>
<keyword evidence="3" id="KW-1185">Reference proteome</keyword>
<sequence>METKHVKITLSIISLFAVLTCTGCSLTHAENSNSEKEKIKAAISAQLNASHRSIKNQARDKYRHPAETLAFLGVKPNSHVVEIWPGAGWYSEILAPYLKEQGQFYAAHFPANSGVKYFDKHLANFKQKLASNPIYSKTQLTEFHIDKAYAIAPAGSADVVLTFRNLHNWYMNNQEAGMRQAFDSFYKALKPGGILGIVDHQLPEDRDQEQWLKSGYLKKSLAIEIAEQAGFKLVGDSNINLNPLDDADHANGVWSLLPVHRGKDPKLLNVGESTRFTLKFIKPNQ</sequence>
<accession>A0A2S0VR62</accession>
<keyword evidence="2" id="KW-0808">Transferase</keyword>
<dbReference type="InterPro" id="IPR029063">
    <property type="entry name" value="SAM-dependent_MTases_sf"/>
</dbReference>
<evidence type="ECO:0000313" key="2">
    <source>
        <dbReference type="EMBL" id="AWB66707.1"/>
    </source>
</evidence>
<keyword evidence="2" id="KW-0489">Methyltransferase</keyword>
<name>A0A2S0VR62_9ALTE</name>
<dbReference type="PIRSF" id="PIRSF031679">
    <property type="entry name" value="Mtase_Alr7345_prd"/>
    <property type="match status" value="1"/>
</dbReference>
<dbReference type="Gene3D" id="3.40.50.150">
    <property type="entry name" value="Vaccinia Virus protein VP39"/>
    <property type="match status" value="1"/>
</dbReference>
<proteinExistence type="predicted"/>
<dbReference type="Proteomes" id="UP000244441">
    <property type="component" value="Chromosome"/>
</dbReference>
<dbReference type="KEGG" id="cate:C2869_09805"/>
<dbReference type="GO" id="GO:0008168">
    <property type="term" value="F:methyltransferase activity"/>
    <property type="evidence" value="ECO:0007669"/>
    <property type="project" value="UniProtKB-KW"/>
</dbReference>
<evidence type="ECO:0000313" key="3">
    <source>
        <dbReference type="Proteomes" id="UP000244441"/>
    </source>
</evidence>
<protein>
    <submittedName>
        <fullName evidence="2">Methyltransferase</fullName>
    </submittedName>
</protein>
<gene>
    <name evidence="2" type="ORF">C2869_09805</name>
</gene>
<feature type="signal peptide" evidence="1">
    <location>
        <begin position="1"/>
        <end position="29"/>
    </location>
</feature>